<proteinExistence type="predicted"/>
<dbReference type="AlphaFoldDB" id="A0A7S4DLG6"/>
<accession>A0A7S4DLG6</accession>
<evidence type="ECO:0000313" key="2">
    <source>
        <dbReference type="EMBL" id="CAE0656406.1"/>
    </source>
</evidence>
<sequence length="370" mass="41782">MGGCCSQRCFGSYVHMCFDLRNPIALDELKDMDILLIRSGVELSGTLIDSRHAAGMHFKIGEVYIEHLQSLPRFDQVGIVMMPEEEGQEDLERTTDNITVVVATQEEVKTMKLQELINASPDIVVRQLQVSNTRAHEEELDEAHTHLDPQSSEGRGGEGQRKLTRPEMLQELCMFLGQASEVKYSITKTDADPLAPMIEFVHKKLASDDIGESEMKAMRRMIHTAGVGNARHGLNFEDILQIFKRMQRTPAIKNTFSEQDVRQMAANMKDTGYISMESFLEAYQVSLKRSVIALKKPMEILTGAFVSLVFQNLHIFPQGAYCDAMEFAQGMRAERIMKNAGLGPERVLVDPERRVVHKSVSAYRSYYGFL</sequence>
<feature type="region of interest" description="Disordered" evidence="1">
    <location>
        <begin position="135"/>
        <end position="162"/>
    </location>
</feature>
<organism evidence="2">
    <name type="scientific">Lotharella globosa</name>
    <dbReference type="NCBI Taxonomy" id="91324"/>
    <lineage>
        <taxon>Eukaryota</taxon>
        <taxon>Sar</taxon>
        <taxon>Rhizaria</taxon>
        <taxon>Cercozoa</taxon>
        <taxon>Chlorarachniophyceae</taxon>
        <taxon>Lotharella</taxon>
    </lineage>
</organism>
<reference evidence="2" key="1">
    <citation type="submission" date="2021-01" db="EMBL/GenBank/DDBJ databases">
        <authorList>
            <person name="Corre E."/>
            <person name="Pelletier E."/>
            <person name="Niang G."/>
            <person name="Scheremetjew M."/>
            <person name="Finn R."/>
            <person name="Kale V."/>
            <person name="Holt S."/>
            <person name="Cochrane G."/>
            <person name="Meng A."/>
            <person name="Brown T."/>
            <person name="Cohen L."/>
        </authorList>
    </citation>
    <scope>NUCLEOTIDE SEQUENCE</scope>
    <source>
        <strain evidence="2">CCCM811</strain>
    </source>
</reference>
<name>A0A7S4DLG6_9EUKA</name>
<feature type="compositionally biased region" description="Basic and acidic residues" evidence="1">
    <location>
        <begin position="135"/>
        <end position="147"/>
    </location>
</feature>
<gene>
    <name evidence="2" type="ORF">LGLO00237_LOCUS8142</name>
</gene>
<protein>
    <submittedName>
        <fullName evidence="2">Uncharacterized protein</fullName>
    </submittedName>
</protein>
<dbReference type="EMBL" id="HBIV01010869">
    <property type="protein sequence ID" value="CAE0656406.1"/>
    <property type="molecule type" value="Transcribed_RNA"/>
</dbReference>
<evidence type="ECO:0000256" key="1">
    <source>
        <dbReference type="SAM" id="MobiDB-lite"/>
    </source>
</evidence>